<dbReference type="GO" id="GO:1990409">
    <property type="term" value="F:adrenomedullin binding"/>
    <property type="evidence" value="ECO:0007669"/>
    <property type="project" value="Ensembl"/>
</dbReference>
<proteinExistence type="inferred from homology"/>
<dbReference type="GO" id="GO:0070830">
    <property type="term" value="P:bicellular tight junction assembly"/>
    <property type="evidence" value="ECO:0007669"/>
    <property type="project" value="Ensembl"/>
</dbReference>
<dbReference type="GO" id="GO:0008277">
    <property type="term" value="P:regulation of G protein-coupled receptor signaling pathway"/>
    <property type="evidence" value="ECO:0007669"/>
    <property type="project" value="InterPro"/>
</dbReference>
<dbReference type="GO" id="GO:0007189">
    <property type="term" value="P:adenylate cyclase-activating G protein-coupled receptor signaling pathway"/>
    <property type="evidence" value="ECO:0007669"/>
    <property type="project" value="Ensembl"/>
</dbReference>
<dbReference type="GO" id="GO:0034333">
    <property type="term" value="P:adherens junction assembly"/>
    <property type="evidence" value="ECO:0007669"/>
    <property type="project" value="Ensembl"/>
</dbReference>
<dbReference type="Proteomes" id="UP000694406">
    <property type="component" value="Unplaced"/>
</dbReference>
<dbReference type="InterPro" id="IPR038126">
    <property type="entry name" value="RAMP_sf"/>
</dbReference>
<dbReference type="Gene3D" id="1.10.150.510">
    <property type="entry name" value="Receptor activity modifying family"/>
    <property type="match status" value="1"/>
</dbReference>
<dbReference type="GO" id="GO:0006816">
    <property type="term" value="P:calcium ion transport"/>
    <property type="evidence" value="ECO:0007669"/>
    <property type="project" value="Ensembl"/>
</dbReference>
<dbReference type="Ensembl" id="ENSLLTT00000021706.1">
    <property type="protein sequence ID" value="ENSLLTP00000020932.1"/>
    <property type="gene ID" value="ENSLLTG00000015651.1"/>
</dbReference>
<evidence type="ECO:0000313" key="12">
    <source>
        <dbReference type="Ensembl" id="ENSLLTP00000020932.1"/>
    </source>
</evidence>
<dbReference type="Pfam" id="PF04901">
    <property type="entry name" value="RAMP"/>
    <property type="match status" value="1"/>
</dbReference>
<keyword evidence="8 11" id="KW-0472">Membrane</keyword>
<keyword evidence="10" id="KW-0675">Receptor</keyword>
<dbReference type="GO" id="GO:0150060">
    <property type="term" value="P:amylin receptor 2 signaling pathway"/>
    <property type="evidence" value="ECO:0007669"/>
    <property type="project" value="Ensembl"/>
</dbReference>
<dbReference type="GO" id="GO:1990410">
    <property type="term" value="P:adrenomedullin receptor signaling pathway"/>
    <property type="evidence" value="ECO:0007669"/>
    <property type="project" value="Ensembl"/>
</dbReference>
<dbReference type="GO" id="GO:0031623">
    <property type="term" value="P:receptor internalization"/>
    <property type="evidence" value="ECO:0007669"/>
    <property type="project" value="Ensembl"/>
</dbReference>
<comment type="subcellular location">
    <subcellularLocation>
        <location evidence="1">Cell membrane</location>
        <topology evidence="1">Single-pass type I membrane protein</topology>
    </subcellularLocation>
</comment>
<keyword evidence="4" id="KW-1003">Cell membrane</keyword>
<evidence type="ECO:0000256" key="11">
    <source>
        <dbReference type="SAM" id="Phobius"/>
    </source>
</evidence>
<evidence type="ECO:0000256" key="5">
    <source>
        <dbReference type="ARBA" id="ARBA00022692"/>
    </source>
</evidence>
<feature type="transmembrane region" description="Helical" evidence="11">
    <location>
        <begin position="119"/>
        <end position="140"/>
    </location>
</feature>
<evidence type="ECO:0000256" key="9">
    <source>
        <dbReference type="ARBA" id="ARBA00023157"/>
    </source>
</evidence>
<name>A0A8C5SSR8_LATLA</name>
<protein>
    <submittedName>
        <fullName evidence="12">Receptor activity modifying protein 2</fullName>
    </submittedName>
</protein>
<accession>A0A8C5SSR8</accession>
<evidence type="ECO:0000256" key="8">
    <source>
        <dbReference type="ARBA" id="ARBA00023136"/>
    </source>
</evidence>
<dbReference type="GeneTree" id="ENSGT00940000160264"/>
<organism evidence="12 13">
    <name type="scientific">Laticauda laticaudata</name>
    <name type="common">Blue-ringed sea krait</name>
    <name type="synonym">Blue-lipped sea krait</name>
    <dbReference type="NCBI Taxonomy" id="8630"/>
    <lineage>
        <taxon>Eukaryota</taxon>
        <taxon>Metazoa</taxon>
        <taxon>Chordata</taxon>
        <taxon>Craniata</taxon>
        <taxon>Vertebrata</taxon>
        <taxon>Euteleostomi</taxon>
        <taxon>Lepidosauria</taxon>
        <taxon>Squamata</taxon>
        <taxon>Bifurcata</taxon>
        <taxon>Unidentata</taxon>
        <taxon>Episquamata</taxon>
        <taxon>Toxicofera</taxon>
        <taxon>Serpentes</taxon>
        <taxon>Colubroidea</taxon>
        <taxon>Elapidae</taxon>
        <taxon>Laticaudinae</taxon>
        <taxon>Laticauda</taxon>
    </lineage>
</organism>
<evidence type="ECO:0000256" key="6">
    <source>
        <dbReference type="ARBA" id="ARBA00022729"/>
    </source>
</evidence>
<evidence type="ECO:0000256" key="2">
    <source>
        <dbReference type="ARBA" id="ARBA00007087"/>
    </source>
</evidence>
<gene>
    <name evidence="12" type="primary">RAMP2</name>
</gene>
<keyword evidence="9" id="KW-1015">Disulfide bond</keyword>
<dbReference type="GO" id="GO:0001570">
    <property type="term" value="P:vasculogenesis"/>
    <property type="evidence" value="ECO:0007669"/>
    <property type="project" value="Ensembl"/>
</dbReference>
<dbReference type="GO" id="GO:2000352">
    <property type="term" value="P:negative regulation of endothelial cell apoptotic process"/>
    <property type="evidence" value="ECO:0007669"/>
    <property type="project" value="Ensembl"/>
</dbReference>
<keyword evidence="13" id="KW-1185">Reference proteome</keyword>
<dbReference type="InterPro" id="IPR006985">
    <property type="entry name" value="RAMP"/>
</dbReference>
<reference evidence="12" key="1">
    <citation type="submission" date="2025-08" db="UniProtKB">
        <authorList>
            <consortium name="Ensembl"/>
        </authorList>
    </citation>
    <scope>IDENTIFICATION</scope>
</reference>
<dbReference type="GO" id="GO:0032870">
    <property type="term" value="P:cellular response to hormone stimulus"/>
    <property type="evidence" value="ECO:0007669"/>
    <property type="project" value="TreeGrafter"/>
</dbReference>
<dbReference type="GO" id="GO:0043116">
    <property type="term" value="P:negative regulation of vascular permeability"/>
    <property type="evidence" value="ECO:0007669"/>
    <property type="project" value="Ensembl"/>
</dbReference>
<dbReference type="GO" id="GO:0001605">
    <property type="term" value="F:adrenomedullin receptor activity"/>
    <property type="evidence" value="ECO:0007669"/>
    <property type="project" value="Ensembl"/>
</dbReference>
<dbReference type="GO" id="GO:0005737">
    <property type="term" value="C:cytoplasm"/>
    <property type="evidence" value="ECO:0007669"/>
    <property type="project" value="Ensembl"/>
</dbReference>
<comment type="similarity">
    <text evidence="2">Belongs to the RAMP family.</text>
</comment>
<evidence type="ECO:0000313" key="13">
    <source>
        <dbReference type="Proteomes" id="UP000694406"/>
    </source>
</evidence>
<dbReference type="GO" id="GO:0001525">
    <property type="term" value="P:angiogenesis"/>
    <property type="evidence" value="ECO:0007669"/>
    <property type="project" value="Ensembl"/>
</dbReference>
<reference evidence="12" key="2">
    <citation type="submission" date="2025-09" db="UniProtKB">
        <authorList>
            <consortium name="Ensembl"/>
        </authorList>
    </citation>
    <scope>IDENTIFICATION</scope>
</reference>
<dbReference type="GO" id="GO:1903143">
    <property type="term" value="C:adrenomedullin receptor complex"/>
    <property type="evidence" value="ECO:0007669"/>
    <property type="project" value="Ensembl"/>
</dbReference>
<evidence type="ECO:0000256" key="4">
    <source>
        <dbReference type="ARBA" id="ARBA00022475"/>
    </source>
</evidence>
<dbReference type="GO" id="GO:0072659">
    <property type="term" value="P:protein localization to plasma membrane"/>
    <property type="evidence" value="ECO:0007669"/>
    <property type="project" value="Ensembl"/>
</dbReference>
<feature type="transmembrane region" description="Helical" evidence="11">
    <location>
        <begin position="44"/>
        <end position="64"/>
    </location>
</feature>
<sequence length="149" mass="17179">VGSEYVYMCVHGCQNSKNRSSRSGKASHKLEHLLSNRPLSEDHLYLYLAYTTNYFVSLTLGHLYRPYSHLRKCLENEADKLDLNYPNSMAEEYIIISHHNYFFNCTLQNQPLQDPPENILLALIMTPICIIPFLVALVVLKSKDGEMQL</sequence>
<evidence type="ECO:0000256" key="1">
    <source>
        <dbReference type="ARBA" id="ARBA00004251"/>
    </source>
</evidence>
<dbReference type="PANTHER" id="PTHR14076">
    <property type="entry name" value="RECEPTOR ACTIVITY MODIFYING PROTEIN RAMP"/>
    <property type="match status" value="1"/>
</dbReference>
<keyword evidence="6" id="KW-0732">Signal</keyword>
<dbReference type="GO" id="GO:0015026">
    <property type="term" value="F:coreceptor activity"/>
    <property type="evidence" value="ECO:0007669"/>
    <property type="project" value="Ensembl"/>
</dbReference>
<keyword evidence="7 11" id="KW-1133">Transmembrane helix</keyword>
<evidence type="ECO:0000256" key="10">
    <source>
        <dbReference type="ARBA" id="ARBA00023170"/>
    </source>
</evidence>
<dbReference type="PANTHER" id="PTHR14076:SF9">
    <property type="entry name" value="RECEPTOR ACTIVITY-MODIFYING PROTEIN 2"/>
    <property type="match status" value="1"/>
</dbReference>
<dbReference type="GO" id="GO:0006886">
    <property type="term" value="P:intracellular protein transport"/>
    <property type="evidence" value="ECO:0007669"/>
    <property type="project" value="InterPro"/>
</dbReference>
<dbReference type="AlphaFoldDB" id="A0A8C5SSR8"/>
<evidence type="ECO:0000256" key="3">
    <source>
        <dbReference type="ARBA" id="ARBA00022448"/>
    </source>
</evidence>
<keyword evidence="3" id="KW-0813">Transport</keyword>
<dbReference type="GO" id="GO:0010628">
    <property type="term" value="P:positive regulation of gene expression"/>
    <property type="evidence" value="ECO:0007669"/>
    <property type="project" value="Ensembl"/>
</dbReference>
<dbReference type="GO" id="GO:0009986">
    <property type="term" value="C:cell surface"/>
    <property type="evidence" value="ECO:0007669"/>
    <property type="project" value="Ensembl"/>
</dbReference>
<evidence type="ECO:0000256" key="7">
    <source>
        <dbReference type="ARBA" id="ARBA00022989"/>
    </source>
</evidence>
<keyword evidence="5 11" id="KW-0812">Transmembrane</keyword>